<keyword evidence="2" id="KW-0732">Signal</keyword>
<dbReference type="Proteomes" id="UP001476798">
    <property type="component" value="Unassembled WGS sequence"/>
</dbReference>
<feature type="transmembrane region" description="Helical" evidence="5">
    <location>
        <begin position="579"/>
        <end position="604"/>
    </location>
</feature>
<dbReference type="InterPro" id="IPR036179">
    <property type="entry name" value="Ig-like_dom_sf"/>
</dbReference>
<evidence type="ECO:0000256" key="5">
    <source>
        <dbReference type="SAM" id="Phobius"/>
    </source>
</evidence>
<sequence>MICSSRGLVASVTRLVRDGALFAMMVGNMGKRDMRRPAQHHCHLLLGGALLIVLTSSALSCPARCECSAQTKSVSCHRKRLPSIPEGVPIETRTLDLSKNKLRLITAYNFSSFLQLEDLDLSDNLISVLEPGCFHSNLALRSLNFRSNQLMLVAKGVLSGLTNLTHLDLSHNRLVILLDHAFQDLHRLTFLEVGNNQLVFISQRAFTGLLGIQSLTLERSNLTVVPTDALAHLHNLIELHMRFLSISFLKPFSFKRLTRLRHLDIDFWPLLETLPPLSLHGLNLTTLFITNTNLSAFPGVALRNLPYLTHLNLSYSRIQHIHQGELGHLPQLQELRLQGAQLLSIEPLAFVGLKSLQLLDVSQNRLDSLERGVFASADTLQRLCLGGNPLVCDCRLLWLLNSYKPPSLQILDIQPECSAPQHLLGRTLRDLKEPLVSRYMTCTKPRIGPNTTQLLMANEGQPVRLSCMAEGAPRPSVVWITPHRRYITTKSSGRVEVQPDGTLEIKAAELHDSGVYLCVASNPAGNASLSASLAVKSLGTGDRFHYSNRSSNYLTDANSTWGNGTVLYNMTVPIDMKTILISAAMGCLSFLGVVVFCFLLLFAWSRGKGRHKSNFDIEYVPRKSNGAAADVAETSGPRRVKEGAAGTDGDIAAWRYSCHHCSVSPLNCLVPILAAV</sequence>
<dbReference type="PRINTS" id="PR00019">
    <property type="entry name" value="LEURICHRPT"/>
</dbReference>
<protein>
    <recommendedName>
        <fullName evidence="6">Ig-like domain-containing protein</fullName>
    </recommendedName>
</protein>
<dbReference type="PROSITE" id="PS50835">
    <property type="entry name" value="IG_LIKE"/>
    <property type="match status" value="1"/>
</dbReference>
<dbReference type="InterPro" id="IPR003591">
    <property type="entry name" value="Leu-rich_rpt_typical-subtyp"/>
</dbReference>
<feature type="domain" description="Ig-like" evidence="6">
    <location>
        <begin position="445"/>
        <end position="534"/>
    </location>
</feature>
<dbReference type="SMART" id="SM00369">
    <property type="entry name" value="LRR_TYP"/>
    <property type="match status" value="10"/>
</dbReference>
<dbReference type="InterPro" id="IPR013783">
    <property type="entry name" value="Ig-like_fold"/>
</dbReference>
<dbReference type="Pfam" id="PF07679">
    <property type="entry name" value="I-set"/>
    <property type="match status" value="1"/>
</dbReference>
<evidence type="ECO:0000256" key="3">
    <source>
        <dbReference type="ARBA" id="ARBA00022737"/>
    </source>
</evidence>
<dbReference type="InterPro" id="IPR007110">
    <property type="entry name" value="Ig-like_dom"/>
</dbReference>
<keyword evidence="8" id="KW-1185">Reference proteome</keyword>
<evidence type="ECO:0000259" key="6">
    <source>
        <dbReference type="PROSITE" id="PS50835"/>
    </source>
</evidence>
<dbReference type="PROSITE" id="PS50007">
    <property type="entry name" value="PIPLC_X_DOMAIN"/>
    <property type="match status" value="1"/>
</dbReference>
<dbReference type="PANTHER" id="PTHR45842:SF22">
    <property type="entry name" value="INSULIN-LIKE GROWTH FACTOR-BINDING PROTEIN COMPLEX ACID LABILE SUBUNIT ISOFORM X1"/>
    <property type="match status" value="1"/>
</dbReference>
<keyword evidence="1" id="KW-0433">Leucine-rich repeat</keyword>
<dbReference type="SUPFAM" id="SSF52058">
    <property type="entry name" value="L domain-like"/>
    <property type="match status" value="1"/>
</dbReference>
<accession>A0ABV0PXR1</accession>
<dbReference type="InterPro" id="IPR001611">
    <property type="entry name" value="Leu-rich_rpt"/>
</dbReference>
<organism evidence="7 8">
    <name type="scientific">Goodea atripinnis</name>
    <dbReference type="NCBI Taxonomy" id="208336"/>
    <lineage>
        <taxon>Eukaryota</taxon>
        <taxon>Metazoa</taxon>
        <taxon>Chordata</taxon>
        <taxon>Craniata</taxon>
        <taxon>Vertebrata</taxon>
        <taxon>Euteleostomi</taxon>
        <taxon>Actinopterygii</taxon>
        <taxon>Neopterygii</taxon>
        <taxon>Teleostei</taxon>
        <taxon>Neoteleostei</taxon>
        <taxon>Acanthomorphata</taxon>
        <taxon>Ovalentaria</taxon>
        <taxon>Atherinomorphae</taxon>
        <taxon>Cyprinodontiformes</taxon>
        <taxon>Goodeidae</taxon>
        <taxon>Goodea</taxon>
    </lineage>
</organism>
<evidence type="ECO:0000313" key="8">
    <source>
        <dbReference type="Proteomes" id="UP001476798"/>
    </source>
</evidence>
<dbReference type="InterPro" id="IPR003598">
    <property type="entry name" value="Ig_sub2"/>
</dbReference>
<evidence type="ECO:0000256" key="2">
    <source>
        <dbReference type="ARBA" id="ARBA00022729"/>
    </source>
</evidence>
<dbReference type="SUPFAM" id="SSF48726">
    <property type="entry name" value="Immunoglobulin"/>
    <property type="match status" value="1"/>
</dbReference>
<keyword evidence="5" id="KW-0472">Membrane</keyword>
<dbReference type="InterPro" id="IPR003599">
    <property type="entry name" value="Ig_sub"/>
</dbReference>
<dbReference type="PROSITE" id="PS51450">
    <property type="entry name" value="LRR"/>
    <property type="match status" value="2"/>
</dbReference>
<dbReference type="InterPro" id="IPR013098">
    <property type="entry name" value="Ig_I-set"/>
</dbReference>
<evidence type="ECO:0000256" key="4">
    <source>
        <dbReference type="ARBA" id="ARBA00023157"/>
    </source>
</evidence>
<dbReference type="Gene3D" id="3.80.10.10">
    <property type="entry name" value="Ribonuclease Inhibitor"/>
    <property type="match status" value="1"/>
</dbReference>
<dbReference type="EMBL" id="JAHRIO010090889">
    <property type="protein sequence ID" value="MEQ2188311.1"/>
    <property type="molecule type" value="Genomic_DNA"/>
</dbReference>
<keyword evidence="5" id="KW-0812">Transmembrane</keyword>
<reference evidence="7 8" key="1">
    <citation type="submission" date="2021-06" db="EMBL/GenBank/DDBJ databases">
        <authorList>
            <person name="Palmer J.M."/>
        </authorList>
    </citation>
    <scope>NUCLEOTIDE SEQUENCE [LARGE SCALE GENOMIC DNA]</scope>
    <source>
        <strain evidence="7 8">GA_2019</strain>
        <tissue evidence="7">Muscle</tissue>
    </source>
</reference>
<proteinExistence type="predicted"/>
<dbReference type="PANTHER" id="PTHR45842">
    <property type="entry name" value="SYNAPTIC ADHESION-LIKE MOLECULE SALM"/>
    <property type="match status" value="1"/>
</dbReference>
<dbReference type="InterPro" id="IPR050467">
    <property type="entry name" value="LRFN"/>
</dbReference>
<comment type="caution">
    <text evidence="7">The sequence shown here is derived from an EMBL/GenBank/DDBJ whole genome shotgun (WGS) entry which is preliminary data.</text>
</comment>
<dbReference type="InterPro" id="IPR032675">
    <property type="entry name" value="LRR_dom_sf"/>
</dbReference>
<dbReference type="SMART" id="SM00408">
    <property type="entry name" value="IGc2"/>
    <property type="match status" value="1"/>
</dbReference>
<gene>
    <name evidence="7" type="ORF">GOODEAATRI_013664</name>
</gene>
<keyword evidence="3" id="KW-0677">Repeat</keyword>
<dbReference type="Pfam" id="PF13855">
    <property type="entry name" value="LRR_8"/>
    <property type="match status" value="3"/>
</dbReference>
<name>A0ABV0PXR1_9TELE</name>
<dbReference type="SMART" id="SM00365">
    <property type="entry name" value="LRR_SD22"/>
    <property type="match status" value="4"/>
</dbReference>
<dbReference type="SMART" id="SM00409">
    <property type="entry name" value="IG"/>
    <property type="match status" value="1"/>
</dbReference>
<dbReference type="Gene3D" id="2.60.40.10">
    <property type="entry name" value="Immunoglobulins"/>
    <property type="match status" value="1"/>
</dbReference>
<evidence type="ECO:0000256" key="1">
    <source>
        <dbReference type="ARBA" id="ARBA00022614"/>
    </source>
</evidence>
<keyword evidence="4" id="KW-1015">Disulfide bond</keyword>
<keyword evidence="5" id="KW-1133">Transmembrane helix</keyword>
<evidence type="ECO:0000313" key="7">
    <source>
        <dbReference type="EMBL" id="MEQ2188311.1"/>
    </source>
</evidence>